<keyword evidence="9 14" id="KW-0067">ATP-binding</keyword>
<evidence type="ECO:0000259" key="15">
    <source>
        <dbReference type="PROSITE" id="PS51217"/>
    </source>
</evidence>
<keyword evidence="11 14" id="KW-0411">Iron-sulfur</keyword>
<keyword evidence="12 14" id="KW-0238">DNA-binding</keyword>
<evidence type="ECO:0000256" key="12">
    <source>
        <dbReference type="ARBA" id="ARBA00023125"/>
    </source>
</evidence>
<dbReference type="GO" id="GO:0046872">
    <property type="term" value="F:metal ion binding"/>
    <property type="evidence" value="ECO:0007669"/>
    <property type="project" value="UniProtKB-KW"/>
</dbReference>
<dbReference type="Gene3D" id="3.90.320.10">
    <property type="match status" value="1"/>
</dbReference>
<keyword evidence="3 14" id="KW-0479">Metal-binding</keyword>
<dbReference type="InterPro" id="IPR011604">
    <property type="entry name" value="PDDEXK-like_dom_sf"/>
</dbReference>
<feature type="binding site" evidence="14">
    <location>
        <position position="1121"/>
    </location>
    <ligand>
        <name>[4Fe-4S] cluster</name>
        <dbReference type="ChEBI" id="CHEBI:49883"/>
    </ligand>
</feature>
<dbReference type="InterPro" id="IPR014017">
    <property type="entry name" value="DNA_helicase_UvrD-like_C"/>
</dbReference>
<dbReference type="PANTHER" id="PTHR30591:SF1">
    <property type="entry name" value="RECBCD ENZYME SUBUNIT RECC"/>
    <property type="match status" value="1"/>
</dbReference>
<evidence type="ECO:0000256" key="11">
    <source>
        <dbReference type="ARBA" id="ARBA00023014"/>
    </source>
</evidence>
<dbReference type="EMBL" id="FONT01000001">
    <property type="protein sequence ID" value="SFE35900.1"/>
    <property type="molecule type" value="Genomic_DNA"/>
</dbReference>
<organism evidence="16 17">
    <name type="scientific">Alteribacillus iranensis</name>
    <dbReference type="NCBI Taxonomy" id="930128"/>
    <lineage>
        <taxon>Bacteria</taxon>
        <taxon>Bacillati</taxon>
        <taxon>Bacillota</taxon>
        <taxon>Bacilli</taxon>
        <taxon>Bacillales</taxon>
        <taxon>Bacillaceae</taxon>
        <taxon>Alteribacillus</taxon>
    </lineage>
</organism>
<keyword evidence="5 14" id="KW-0227">DNA damage</keyword>
<protein>
    <recommendedName>
        <fullName evidence="14">ATP-dependent helicase/deoxyribonuclease subunit B</fullName>
        <ecNumber evidence="14">3.1.-.-</ecNumber>
    </recommendedName>
    <alternativeName>
        <fullName evidence="14">ATP-dependent helicase/nuclease subunit AddB</fullName>
    </alternativeName>
</protein>
<dbReference type="Proteomes" id="UP000199516">
    <property type="component" value="Unassembled WGS sequence"/>
</dbReference>
<keyword evidence="13 14" id="KW-0234">DNA repair</keyword>
<dbReference type="InterPro" id="IPR014140">
    <property type="entry name" value="DNA_helicase_suAddB"/>
</dbReference>
<evidence type="ECO:0000256" key="8">
    <source>
        <dbReference type="ARBA" id="ARBA00022839"/>
    </source>
</evidence>
<keyword evidence="4 14" id="KW-0547">Nucleotide-binding</keyword>
<evidence type="ECO:0000256" key="9">
    <source>
        <dbReference type="ARBA" id="ARBA00022840"/>
    </source>
</evidence>
<gene>
    <name evidence="14" type="primary">addB</name>
    <name evidence="16" type="ORF">SAMN05192532_101484</name>
</gene>
<dbReference type="GO" id="GO:0004386">
    <property type="term" value="F:helicase activity"/>
    <property type="evidence" value="ECO:0007669"/>
    <property type="project" value="UniProtKB-KW"/>
</dbReference>
<evidence type="ECO:0000256" key="1">
    <source>
        <dbReference type="ARBA" id="ARBA00022485"/>
    </source>
</evidence>
<comment type="function">
    <text evidence="14">The heterodimer acts as both an ATP-dependent DNA helicase and an ATP-dependent, dual-direction single-stranded exonuclease. Recognizes the chi site generating a DNA molecule suitable for the initiation of homologous recombination. The AddB subunit has 5' -&gt; 3' nuclease activity but not helicase activity.</text>
</comment>
<dbReference type="GO" id="GO:0008409">
    <property type="term" value="F:5'-3' exonuclease activity"/>
    <property type="evidence" value="ECO:0007669"/>
    <property type="project" value="UniProtKB-UniRule"/>
</dbReference>
<accession>A0A1I1ZZJ5</accession>
<evidence type="ECO:0000256" key="3">
    <source>
        <dbReference type="ARBA" id="ARBA00022723"/>
    </source>
</evidence>
<evidence type="ECO:0000256" key="6">
    <source>
        <dbReference type="ARBA" id="ARBA00022801"/>
    </source>
</evidence>
<comment type="subunit">
    <text evidence="14">Heterodimer of AddA and AddB.</text>
</comment>
<dbReference type="GO" id="GO:0000724">
    <property type="term" value="P:double-strand break repair via homologous recombination"/>
    <property type="evidence" value="ECO:0007669"/>
    <property type="project" value="UniProtKB-UniRule"/>
</dbReference>
<evidence type="ECO:0000256" key="14">
    <source>
        <dbReference type="HAMAP-Rule" id="MF_01452"/>
    </source>
</evidence>
<keyword evidence="17" id="KW-1185">Reference proteome</keyword>
<comment type="miscellaneous">
    <text evidence="14">Despite having conserved helicase domains, this subunit does not have helicase activity.</text>
</comment>
<reference evidence="16 17" key="1">
    <citation type="submission" date="2016-10" db="EMBL/GenBank/DDBJ databases">
        <authorList>
            <person name="de Groot N.N."/>
        </authorList>
    </citation>
    <scope>NUCLEOTIDE SEQUENCE [LARGE SCALE GENOMIC DNA]</scope>
    <source>
        <strain evidence="16 17">DSM 23995</strain>
    </source>
</reference>
<dbReference type="AlphaFoldDB" id="A0A1I1ZZJ5"/>
<dbReference type="Pfam" id="PF12705">
    <property type="entry name" value="PDDEXK_1"/>
    <property type="match status" value="1"/>
</dbReference>
<dbReference type="GO" id="GO:0051539">
    <property type="term" value="F:4 iron, 4 sulfur cluster binding"/>
    <property type="evidence" value="ECO:0007669"/>
    <property type="project" value="UniProtKB-KW"/>
</dbReference>
<dbReference type="PROSITE" id="PS51217">
    <property type="entry name" value="UVRD_HELICASE_CTER"/>
    <property type="match status" value="1"/>
</dbReference>
<keyword evidence="10 14" id="KW-0408">Iron</keyword>
<dbReference type="OrthoDB" id="9758506at2"/>
<dbReference type="HAMAP" id="MF_01452">
    <property type="entry name" value="AddB_type1"/>
    <property type="match status" value="1"/>
</dbReference>
<evidence type="ECO:0000256" key="13">
    <source>
        <dbReference type="ARBA" id="ARBA00023204"/>
    </source>
</evidence>
<feature type="binding site" evidence="14">
    <location>
        <position position="1127"/>
    </location>
    <ligand>
        <name>[4Fe-4S] cluster</name>
        <dbReference type="ChEBI" id="CHEBI:49883"/>
    </ligand>
</feature>
<dbReference type="RefSeq" id="WP_091656851.1">
    <property type="nucleotide sequence ID" value="NZ_FONT01000001.1"/>
</dbReference>
<name>A0A1I1ZZJ5_9BACI</name>
<dbReference type="STRING" id="930128.SAMN05192532_101484"/>
<dbReference type="InterPro" id="IPR027417">
    <property type="entry name" value="P-loop_NTPase"/>
</dbReference>
<dbReference type="EC" id="3.1.-.-" evidence="14"/>
<dbReference type="InterPro" id="IPR038726">
    <property type="entry name" value="PDDEXK_AddAB-type"/>
</dbReference>
<dbReference type="InterPro" id="IPR049035">
    <property type="entry name" value="ADDB_N"/>
</dbReference>
<evidence type="ECO:0000313" key="17">
    <source>
        <dbReference type="Proteomes" id="UP000199516"/>
    </source>
</evidence>
<keyword evidence="2 14" id="KW-0540">Nuclease</keyword>
<comment type="similarity">
    <text evidence="14">Belongs to the helicase family. AddB/RexB type 1 subfamily.</text>
</comment>
<proteinExistence type="inferred from homology"/>
<evidence type="ECO:0000256" key="7">
    <source>
        <dbReference type="ARBA" id="ARBA00022806"/>
    </source>
</evidence>
<evidence type="ECO:0000256" key="2">
    <source>
        <dbReference type="ARBA" id="ARBA00022722"/>
    </source>
</evidence>
<dbReference type="Gene3D" id="6.10.140.1030">
    <property type="match status" value="1"/>
</dbReference>
<dbReference type="GO" id="GO:0003690">
    <property type="term" value="F:double-stranded DNA binding"/>
    <property type="evidence" value="ECO:0007669"/>
    <property type="project" value="UniProtKB-UniRule"/>
</dbReference>
<keyword evidence="7 14" id="KW-0347">Helicase</keyword>
<keyword evidence="6 14" id="KW-0378">Hydrolase</keyword>
<keyword evidence="1 14" id="KW-0004">4Fe-4S</keyword>
<evidence type="ECO:0000313" key="16">
    <source>
        <dbReference type="EMBL" id="SFE35900.1"/>
    </source>
</evidence>
<feature type="domain" description="UvrD-like helicase C-terminal" evidence="15">
    <location>
        <begin position="279"/>
        <end position="540"/>
    </location>
</feature>
<dbReference type="GO" id="GO:0005524">
    <property type="term" value="F:ATP binding"/>
    <property type="evidence" value="ECO:0007669"/>
    <property type="project" value="UniProtKB-UniRule"/>
</dbReference>
<dbReference type="NCBIfam" id="TIGR02773">
    <property type="entry name" value="addB_Gpos"/>
    <property type="match status" value="1"/>
</dbReference>
<dbReference type="SUPFAM" id="SSF52540">
    <property type="entry name" value="P-loop containing nucleoside triphosphate hydrolases"/>
    <property type="match status" value="2"/>
</dbReference>
<dbReference type="Gene3D" id="3.40.50.300">
    <property type="entry name" value="P-loop containing nucleotide triphosphate hydrolases"/>
    <property type="match status" value="3"/>
</dbReference>
<feature type="binding site" evidence="14">
    <location>
        <position position="799"/>
    </location>
    <ligand>
        <name>[4Fe-4S] cluster</name>
        <dbReference type="ChEBI" id="CHEBI:49883"/>
    </ligand>
</feature>
<evidence type="ECO:0000256" key="10">
    <source>
        <dbReference type="ARBA" id="ARBA00023004"/>
    </source>
</evidence>
<feature type="binding site" evidence="14">
    <location>
        <position position="1118"/>
    </location>
    <ligand>
        <name>[4Fe-4S] cluster</name>
        <dbReference type="ChEBI" id="CHEBI:49883"/>
    </ligand>
</feature>
<keyword evidence="8 14" id="KW-0269">Exonuclease</keyword>
<comment type="cofactor">
    <cofactor evidence="14">
        <name>Mg(2+)</name>
        <dbReference type="ChEBI" id="CHEBI:18420"/>
    </cofactor>
</comment>
<evidence type="ECO:0000256" key="5">
    <source>
        <dbReference type="ARBA" id="ARBA00022763"/>
    </source>
</evidence>
<evidence type="ECO:0000256" key="4">
    <source>
        <dbReference type="ARBA" id="ARBA00022741"/>
    </source>
</evidence>
<sequence length="1162" mass="134794">MGVTFYIGRTGTGKTRTMREKMVELQKENPSSHKSIIYLVPDQMTFQAELDLISKVKTGLTRVHVLSFSRLAWRTLKETGGITRTQLQKNAINMLIRKVLEEEKDHLRVYKKSADKFGFVEQFEKLLTELKRQDITIDALSNKLAFLDEEETRNHVLFDKLHDIVTVWKQIEHTLDGRYAGIEDYLMVSANKISESSFLEEAEIFVDGFHSFTPQELNVLQALMKKGRHTTIALTLDKPKEEELNPLDLFFQTGQTYNKLTHLCEETECEIEETIMFQAGQNDRKHASIRYLEETFEQRPVVPLESQGAVTIQPAVNRRTEIEAVAREIKSLVREQGYRYKDIAVVSRNMSDYIELIQSSFRDYDIPVFTDQQRPMIHHPVIEFIRSLLETVTERWRYEPLFRTLKTDMLFSIEDDWEEGREEVDILENYILAYGIKEKHWKQEEPWDYNNQRTLVDDEASYVDNSDMKRIINHLRNKFASPILRFEKRLKKQKTVEGFARILFEFLEEQRIPQKIEKMRDEAAENDNVVQVSEHEQVWGAIVELLEQIVEVAGTEKMTLQMFQKVMETGLESMSFKLVPPAIDQVTFADLERSRLANVQVLFLLGVNEGILPATFEEDGILGDDDRDWFEKEGMELAENSSRRLLNEQFLLYRALSLANDKLYIHYPLADEEGKTLQPSLVINQMKEVFPDIKESLLFNEPNEYDERSQLKFIGPFRKTISFLTYQLQLWKKGYPISSVWWDVYNWHAEKGEKASFPIAMSSLFYKNEPVSLQPDTSKRLYGEKLNASVSRIEQFESCAFSQFASYGLRLKERDIYKLEAPDIGQLFHAALKEMTAHLMGHGKNWGSLTSEECASLAKECVSHLAPKIQREILLSSSKYKYLHKKLEDTVIKASEILSKQARVSGFSPAGIELGFGSEAELPPLQFTLPDGTMMEVAGRIDRVDKAEGTNGVYVRVIDYKSSEKNVSLADIYYGLALQMLVYLDVVLTYSESWLGAMTKPAGVLYFHVHNPYIQAKQINEWNMEKELLKRFKMKGLLSADEESVHFMDQQLKTGYSQVVPVARKKDGSFYSSSSVLEADRFDELRNYIRQKLQDTGWEIMKGTTRIEPYKYKQNVPCSFCSFRSVCQFDTSFAANQYRVLHADEKEAEQQIFKGQEKEEDR</sequence>
<dbReference type="PANTHER" id="PTHR30591">
    <property type="entry name" value="RECBCD ENZYME SUBUNIT RECC"/>
    <property type="match status" value="1"/>
</dbReference>
<dbReference type="Pfam" id="PF21445">
    <property type="entry name" value="ADDB_N"/>
    <property type="match status" value="1"/>
</dbReference>
<comment type="cofactor">
    <cofactor evidence="14">
        <name>[4Fe-4S] cluster</name>
        <dbReference type="ChEBI" id="CHEBI:49883"/>
    </cofactor>
    <text evidence="14">Binds 1 [4Fe-4S] cluster.</text>
</comment>